<evidence type="ECO:0000256" key="5">
    <source>
        <dbReference type="SAM" id="Phobius"/>
    </source>
</evidence>
<protein>
    <submittedName>
        <fullName evidence="6">Manganese efflux pump MntP family protein</fullName>
    </submittedName>
</protein>
<evidence type="ECO:0000256" key="2">
    <source>
        <dbReference type="ARBA" id="ARBA00022692"/>
    </source>
</evidence>
<evidence type="ECO:0000256" key="1">
    <source>
        <dbReference type="ARBA" id="ARBA00022475"/>
    </source>
</evidence>
<evidence type="ECO:0000313" key="6">
    <source>
        <dbReference type="EMBL" id="MCU6705984.1"/>
    </source>
</evidence>
<evidence type="ECO:0000256" key="4">
    <source>
        <dbReference type="ARBA" id="ARBA00023136"/>
    </source>
</evidence>
<dbReference type="InterPro" id="IPR003810">
    <property type="entry name" value="Mntp/YtaF"/>
</dbReference>
<proteinExistence type="predicted"/>
<organism evidence="6 7">
    <name type="scientific">Hominimerdicola aceti</name>
    <dbReference type="NCBI Taxonomy" id="2981726"/>
    <lineage>
        <taxon>Bacteria</taxon>
        <taxon>Bacillati</taxon>
        <taxon>Bacillota</taxon>
        <taxon>Clostridia</taxon>
        <taxon>Eubacteriales</taxon>
        <taxon>Oscillospiraceae</taxon>
        <taxon>Hominimerdicola</taxon>
    </lineage>
</organism>
<sequence length="40" mass="4429">MTRHSNKFGSRYKSRAEIAGGIILVLIGLKIFLEGVDIPK</sequence>
<comment type="caution">
    <text evidence="6">The sequence shown here is derived from an EMBL/GenBank/DDBJ whole genome shotgun (WGS) entry which is preliminary data.</text>
</comment>
<keyword evidence="1" id="KW-1003">Cell membrane</keyword>
<feature type="transmembrane region" description="Helical" evidence="5">
    <location>
        <begin position="12"/>
        <end position="33"/>
    </location>
</feature>
<keyword evidence="7" id="KW-1185">Reference proteome</keyword>
<accession>A0AAE3IIB8</accession>
<keyword evidence="2 5" id="KW-0812">Transmembrane</keyword>
<reference evidence="6 7" key="1">
    <citation type="journal article" date="2021" name="ISME Commun">
        <title>Automated analysis of genomic sequences facilitates high-throughput and comprehensive description of bacteria.</title>
        <authorList>
            <person name="Hitch T.C.A."/>
        </authorList>
    </citation>
    <scope>NUCLEOTIDE SEQUENCE [LARGE SCALE GENOMIC DNA]</scope>
    <source>
        <strain evidence="6 7">Sanger_31</strain>
    </source>
</reference>
<dbReference type="Proteomes" id="UP001208131">
    <property type="component" value="Unassembled WGS sequence"/>
</dbReference>
<dbReference type="RefSeq" id="WP_267301179.1">
    <property type="nucleotide sequence ID" value="NZ_JAOQJZ010000008.1"/>
</dbReference>
<evidence type="ECO:0000313" key="7">
    <source>
        <dbReference type="Proteomes" id="UP001208131"/>
    </source>
</evidence>
<dbReference type="AlphaFoldDB" id="A0AAE3IIB8"/>
<evidence type="ECO:0000256" key="3">
    <source>
        <dbReference type="ARBA" id="ARBA00022989"/>
    </source>
</evidence>
<keyword evidence="3 5" id="KW-1133">Transmembrane helix</keyword>
<dbReference type="Pfam" id="PF02659">
    <property type="entry name" value="Mntp"/>
    <property type="match status" value="1"/>
</dbReference>
<name>A0AAE3IIB8_9FIRM</name>
<dbReference type="EMBL" id="JAOQJZ010000008">
    <property type="protein sequence ID" value="MCU6705984.1"/>
    <property type="molecule type" value="Genomic_DNA"/>
</dbReference>
<keyword evidence="4 5" id="KW-0472">Membrane</keyword>
<gene>
    <name evidence="6" type="ORF">OCV57_08600</name>
</gene>